<feature type="compositionally biased region" description="Acidic residues" evidence="1">
    <location>
        <begin position="404"/>
        <end position="428"/>
    </location>
</feature>
<protein>
    <recommendedName>
        <fullName evidence="2">Integrase core domain-containing protein</fullName>
    </recommendedName>
</protein>
<dbReference type="OrthoDB" id="2792799at2759"/>
<dbReference type="InterPro" id="IPR012337">
    <property type="entry name" value="RNaseH-like_sf"/>
</dbReference>
<name>A0A4S4LXX6_9APHY</name>
<feature type="region of interest" description="Disordered" evidence="1">
    <location>
        <begin position="394"/>
        <end position="502"/>
    </location>
</feature>
<dbReference type="Gene3D" id="3.30.420.10">
    <property type="entry name" value="Ribonuclease H-like superfamily/Ribonuclease H"/>
    <property type="match status" value="1"/>
</dbReference>
<organism evidence="3 4">
    <name type="scientific">Antrodiella citrinella</name>
    <dbReference type="NCBI Taxonomy" id="2447956"/>
    <lineage>
        <taxon>Eukaryota</taxon>
        <taxon>Fungi</taxon>
        <taxon>Dikarya</taxon>
        <taxon>Basidiomycota</taxon>
        <taxon>Agaricomycotina</taxon>
        <taxon>Agaricomycetes</taxon>
        <taxon>Polyporales</taxon>
        <taxon>Steccherinaceae</taxon>
        <taxon>Antrodiella</taxon>
    </lineage>
</organism>
<dbReference type="Proteomes" id="UP000308730">
    <property type="component" value="Unassembled WGS sequence"/>
</dbReference>
<sequence>MSSHLPDLPPPPPDVETWPVQVHQAARVLSDAYRHGSIALQSQSDTHRLRAHYDTLHDDMIPILTAIENASEHGSIPETWLNRVARRYGTLLGELETAIKEQTGRDTGVSGNIVFPSVVETIRTGKRGQPRKVINEKLLRAMSAPGQQLSQTEIAKLTGVHRNTVRRNLRDAKINYKHSSISDDALDALIVAFRLAKPNSGLRYATAHLAEEGHRVQRSRIIGSLRRIDPIGQVLRHHTTTRRRQYRVSRPNALWHMDGHHKLIRWGIVIHGIIDGYCRTIVGLQVRTNNRSETVYRGFLKSEKRYGKTARVRGDRGGENKDTAIHMIITRGANRASFMWGSIERLWVDVGTQMMRIRGALEHGIYHDEHQEASPDIMEQYFGVLGQQRFYRTTGAGHDSESSGSDEDEEWDNIDDDDESDESIEEDGSGSGEDSSDPGEIMDGLDTGEDNSDTDMGEATNETAESDSDMDMDEATSEIAESGSNSASESSGSNGSKDSHQGARALTELKARISAENRHEFLHAPIKVPRHQAPFSTPDEMAQFNTQVLNEIAAGNIPDGYLVTDEEWEDEEYPNAEAIPVGRASKQLEIALPAEIWRPRAVLWAQAVEILGRLIPDPQSSHSDSD</sequence>
<feature type="compositionally biased region" description="Low complexity" evidence="1">
    <location>
        <begin position="477"/>
        <end position="496"/>
    </location>
</feature>
<comment type="caution">
    <text evidence="3">The sequence shown here is derived from an EMBL/GenBank/DDBJ whole genome shotgun (WGS) entry which is preliminary data.</text>
</comment>
<feature type="compositionally biased region" description="Acidic residues" evidence="1">
    <location>
        <begin position="464"/>
        <end position="476"/>
    </location>
</feature>
<dbReference type="EMBL" id="SGPM01000689">
    <property type="protein sequence ID" value="THH16987.1"/>
    <property type="molecule type" value="Genomic_DNA"/>
</dbReference>
<gene>
    <name evidence="3" type="ORF">EUX98_g9213</name>
</gene>
<dbReference type="PANTHER" id="PTHR46791">
    <property type="entry name" value="EXPRESSED PROTEIN"/>
    <property type="match status" value="1"/>
</dbReference>
<evidence type="ECO:0000259" key="2">
    <source>
        <dbReference type="Pfam" id="PF24764"/>
    </source>
</evidence>
<keyword evidence="4" id="KW-1185">Reference proteome</keyword>
<evidence type="ECO:0000256" key="1">
    <source>
        <dbReference type="SAM" id="MobiDB-lite"/>
    </source>
</evidence>
<dbReference type="SUPFAM" id="SSF53098">
    <property type="entry name" value="Ribonuclease H-like"/>
    <property type="match status" value="1"/>
</dbReference>
<evidence type="ECO:0000313" key="4">
    <source>
        <dbReference type="Proteomes" id="UP000308730"/>
    </source>
</evidence>
<dbReference type="InterPro" id="IPR036397">
    <property type="entry name" value="RNaseH_sf"/>
</dbReference>
<accession>A0A4S4LXX6</accession>
<proteinExistence type="predicted"/>
<dbReference type="GO" id="GO:0003676">
    <property type="term" value="F:nucleic acid binding"/>
    <property type="evidence" value="ECO:0007669"/>
    <property type="project" value="InterPro"/>
</dbReference>
<feature type="compositionally biased region" description="Acidic residues" evidence="1">
    <location>
        <begin position="446"/>
        <end position="456"/>
    </location>
</feature>
<evidence type="ECO:0000313" key="3">
    <source>
        <dbReference type="EMBL" id="THH16987.1"/>
    </source>
</evidence>
<dbReference type="InterPro" id="IPR058913">
    <property type="entry name" value="Integrase_dom_put"/>
</dbReference>
<dbReference type="AlphaFoldDB" id="A0A4S4LXX6"/>
<reference evidence="3 4" key="1">
    <citation type="submission" date="2019-02" db="EMBL/GenBank/DDBJ databases">
        <title>Genome sequencing of the rare red list fungi Antrodiella citrinella (Flaviporus citrinellus).</title>
        <authorList>
            <person name="Buettner E."/>
            <person name="Kellner H."/>
        </authorList>
    </citation>
    <scope>NUCLEOTIDE SEQUENCE [LARGE SCALE GENOMIC DNA]</scope>
    <source>
        <strain evidence="3 4">DSM 108506</strain>
    </source>
</reference>
<feature type="domain" description="Integrase core" evidence="2">
    <location>
        <begin position="246"/>
        <end position="355"/>
    </location>
</feature>
<dbReference type="PANTHER" id="PTHR46791:SF5">
    <property type="entry name" value="CLR5 DOMAIN-CONTAINING PROTEIN-RELATED"/>
    <property type="match status" value="1"/>
</dbReference>
<dbReference type="Pfam" id="PF24764">
    <property type="entry name" value="rva_4"/>
    <property type="match status" value="1"/>
</dbReference>